<evidence type="ECO:0000256" key="12">
    <source>
        <dbReference type="ARBA" id="ARBA00023317"/>
    </source>
</evidence>
<dbReference type="GO" id="GO:0000287">
    <property type="term" value="F:magnesium ion binding"/>
    <property type="evidence" value="ECO:0007669"/>
    <property type="project" value="InterPro"/>
</dbReference>
<evidence type="ECO:0000256" key="7">
    <source>
        <dbReference type="ARBA" id="ARBA00022741"/>
    </source>
</evidence>
<comment type="cofactor">
    <cofactor evidence="1">
        <name>K(+)</name>
        <dbReference type="ChEBI" id="CHEBI:29103"/>
    </cofactor>
</comment>
<dbReference type="EMBL" id="JABANO010016629">
    <property type="protein sequence ID" value="KAF4734850.1"/>
    <property type="molecule type" value="Genomic_DNA"/>
</dbReference>
<evidence type="ECO:0000256" key="11">
    <source>
        <dbReference type="ARBA" id="ARBA00023152"/>
    </source>
</evidence>
<keyword evidence="12" id="KW-0670">Pyruvate</keyword>
<evidence type="ECO:0000313" key="16">
    <source>
        <dbReference type="Proteomes" id="UP000553632"/>
    </source>
</evidence>
<evidence type="ECO:0000256" key="9">
    <source>
        <dbReference type="ARBA" id="ARBA00022840"/>
    </source>
</evidence>
<dbReference type="UniPathway" id="UPA00109">
    <property type="reaction ID" value="UER00188"/>
</dbReference>
<dbReference type="GO" id="GO:0004743">
    <property type="term" value="F:pyruvate kinase activity"/>
    <property type="evidence" value="ECO:0007669"/>
    <property type="project" value="UniProtKB-EC"/>
</dbReference>
<keyword evidence="7" id="KW-0547">Nucleotide-binding</keyword>
<keyword evidence="11" id="KW-0324">Glycolysis</keyword>
<dbReference type="EC" id="2.7.1.40" evidence="4"/>
<gene>
    <name evidence="15" type="ORF">FOZ62_012573</name>
    <name evidence="14" type="ORF">FOZ63_013563</name>
</gene>
<dbReference type="InterPro" id="IPR040442">
    <property type="entry name" value="Pyrv_kinase-like_dom_sf"/>
</dbReference>
<dbReference type="Proteomes" id="UP000574390">
    <property type="component" value="Unassembled WGS sequence"/>
</dbReference>
<keyword evidence="8" id="KW-0418">Kinase</keyword>
<evidence type="ECO:0000256" key="8">
    <source>
        <dbReference type="ARBA" id="ARBA00022777"/>
    </source>
</evidence>
<evidence type="ECO:0000259" key="13">
    <source>
        <dbReference type="Pfam" id="PF00224"/>
    </source>
</evidence>
<comment type="similarity">
    <text evidence="3">Belongs to the pyruvate kinase family.</text>
</comment>
<proteinExistence type="inferred from homology"/>
<comment type="pathway">
    <text evidence="2">Carbohydrate degradation; glycolysis; pyruvate from D-glyceraldehyde 3-phosphate: step 5/5.</text>
</comment>
<dbReference type="InterPro" id="IPR015813">
    <property type="entry name" value="Pyrv/PenolPyrv_kinase-like_dom"/>
</dbReference>
<keyword evidence="10" id="KW-0460">Magnesium</keyword>
<comment type="caution">
    <text evidence="14">The sequence shown here is derived from an EMBL/GenBank/DDBJ whole genome shotgun (WGS) entry which is preliminary data.</text>
</comment>
<feature type="domain" description="Pyruvate kinase barrel" evidence="13">
    <location>
        <begin position="44"/>
        <end position="113"/>
    </location>
</feature>
<evidence type="ECO:0000256" key="2">
    <source>
        <dbReference type="ARBA" id="ARBA00004997"/>
    </source>
</evidence>
<keyword evidence="6" id="KW-0479">Metal-binding</keyword>
<organism evidence="14 16">
    <name type="scientific">Perkinsus olseni</name>
    <name type="common">Perkinsus atlanticus</name>
    <dbReference type="NCBI Taxonomy" id="32597"/>
    <lineage>
        <taxon>Eukaryota</taxon>
        <taxon>Sar</taxon>
        <taxon>Alveolata</taxon>
        <taxon>Perkinsozoa</taxon>
        <taxon>Perkinsea</taxon>
        <taxon>Perkinsida</taxon>
        <taxon>Perkinsidae</taxon>
        <taxon>Perkinsus</taxon>
    </lineage>
</organism>
<evidence type="ECO:0000313" key="14">
    <source>
        <dbReference type="EMBL" id="KAF4734850.1"/>
    </source>
</evidence>
<evidence type="ECO:0000313" key="15">
    <source>
        <dbReference type="EMBL" id="KAF4739318.1"/>
    </source>
</evidence>
<dbReference type="Pfam" id="PF00224">
    <property type="entry name" value="PK"/>
    <property type="match status" value="1"/>
</dbReference>
<reference evidence="16 17" key="1">
    <citation type="submission" date="2020-04" db="EMBL/GenBank/DDBJ databases">
        <title>Perkinsus olseni comparative genomics.</title>
        <authorList>
            <person name="Bogema D.R."/>
        </authorList>
    </citation>
    <scope>NUCLEOTIDE SEQUENCE [LARGE SCALE GENOMIC DNA]</scope>
    <source>
        <strain evidence="15">ATCC PRA-205</strain>
        <strain evidence="14 16">ATCC PRA-207</strain>
    </source>
</reference>
<dbReference type="AlphaFoldDB" id="A0A7J6SRR7"/>
<dbReference type="GO" id="GO:0016301">
    <property type="term" value="F:kinase activity"/>
    <property type="evidence" value="ECO:0007669"/>
    <property type="project" value="UniProtKB-KW"/>
</dbReference>
<dbReference type="InterPro" id="IPR001697">
    <property type="entry name" value="Pyr_Knase"/>
</dbReference>
<dbReference type="GO" id="GO:0030955">
    <property type="term" value="F:potassium ion binding"/>
    <property type="evidence" value="ECO:0007669"/>
    <property type="project" value="InterPro"/>
</dbReference>
<evidence type="ECO:0000313" key="17">
    <source>
        <dbReference type="Proteomes" id="UP000574390"/>
    </source>
</evidence>
<dbReference type="InterPro" id="IPR015793">
    <property type="entry name" value="Pyrv_Knase_brl"/>
</dbReference>
<evidence type="ECO:0000256" key="1">
    <source>
        <dbReference type="ARBA" id="ARBA00001958"/>
    </source>
</evidence>
<dbReference type="OMA" id="ITDHCLC"/>
<protein>
    <recommendedName>
        <fullName evidence="4">pyruvate kinase</fullName>
        <ecNumber evidence="4">2.7.1.40</ecNumber>
    </recommendedName>
</protein>
<keyword evidence="16" id="KW-1185">Reference proteome</keyword>
<feature type="non-terminal residue" evidence="14">
    <location>
        <position position="113"/>
    </location>
</feature>
<dbReference type="SUPFAM" id="SSF51621">
    <property type="entry name" value="Phosphoenolpyruvate/pyruvate domain"/>
    <property type="match status" value="1"/>
</dbReference>
<name>A0A7J6SRR7_PEROL</name>
<dbReference type="Gene3D" id="3.20.20.60">
    <property type="entry name" value="Phosphoenolpyruvate-binding domains"/>
    <property type="match status" value="1"/>
</dbReference>
<evidence type="ECO:0000256" key="4">
    <source>
        <dbReference type="ARBA" id="ARBA00012142"/>
    </source>
</evidence>
<dbReference type="GO" id="GO:0005524">
    <property type="term" value="F:ATP binding"/>
    <property type="evidence" value="ECO:0007669"/>
    <property type="project" value="UniProtKB-KW"/>
</dbReference>
<dbReference type="Proteomes" id="UP000553632">
    <property type="component" value="Unassembled WGS sequence"/>
</dbReference>
<accession>A0A7J6SRR7</accession>
<evidence type="ECO:0000256" key="3">
    <source>
        <dbReference type="ARBA" id="ARBA00008663"/>
    </source>
</evidence>
<dbReference type="EMBL" id="JABANM010010472">
    <property type="protein sequence ID" value="KAF4739318.1"/>
    <property type="molecule type" value="Genomic_DNA"/>
</dbReference>
<keyword evidence="5" id="KW-0808">Transferase</keyword>
<sequence>MSYQAFSGRKVEGYAVLGQAAIAISDDMSKISAWDGGAADSLQRKTKLICTMGPSCWDVDTLVKMIDQGLNIARFNFSHGDFETHANTLKNLRTALKQRPGKEVAVLLDTKGP</sequence>
<dbReference type="PANTHER" id="PTHR11817">
    <property type="entry name" value="PYRUVATE KINASE"/>
    <property type="match status" value="1"/>
</dbReference>
<evidence type="ECO:0000256" key="10">
    <source>
        <dbReference type="ARBA" id="ARBA00022842"/>
    </source>
</evidence>
<evidence type="ECO:0000256" key="5">
    <source>
        <dbReference type="ARBA" id="ARBA00022679"/>
    </source>
</evidence>
<keyword evidence="9" id="KW-0067">ATP-binding</keyword>
<evidence type="ECO:0000256" key="6">
    <source>
        <dbReference type="ARBA" id="ARBA00022723"/>
    </source>
</evidence>